<dbReference type="EMBL" id="FZOQ01000037">
    <property type="protein sequence ID" value="SNT26710.1"/>
    <property type="molecule type" value="Genomic_DNA"/>
</dbReference>
<evidence type="ECO:0000313" key="3">
    <source>
        <dbReference type="Proteomes" id="UP000198432"/>
    </source>
</evidence>
<proteinExistence type="predicted"/>
<dbReference type="PANTHER" id="PTHR15020:SF50">
    <property type="entry name" value="UPF0659 PROTEIN YMR090W"/>
    <property type="match status" value="1"/>
</dbReference>
<gene>
    <name evidence="2" type="ORF">SAMN06296052_13726</name>
</gene>
<organism evidence="2 3">
    <name type="scientific">Pontibacter ummariensis</name>
    <dbReference type="NCBI Taxonomy" id="1610492"/>
    <lineage>
        <taxon>Bacteria</taxon>
        <taxon>Pseudomonadati</taxon>
        <taxon>Bacteroidota</taxon>
        <taxon>Cytophagia</taxon>
        <taxon>Cytophagales</taxon>
        <taxon>Hymenobacteraceae</taxon>
        <taxon>Pontibacter</taxon>
    </lineage>
</organism>
<dbReference type="PANTHER" id="PTHR15020">
    <property type="entry name" value="FLAVIN REDUCTASE-RELATED"/>
    <property type="match status" value="1"/>
</dbReference>
<feature type="domain" description="NAD(P)-binding" evidence="1">
    <location>
        <begin position="25"/>
        <end position="202"/>
    </location>
</feature>
<evidence type="ECO:0000313" key="2">
    <source>
        <dbReference type="EMBL" id="SNT26710.1"/>
    </source>
</evidence>
<sequence length="226" mass="24367">MNEGDELKVYVTQIRRNNMKILIAGSHGTTGKQVVEILARNDVYESYAMIRDEEQADEMRRLGADHIVVADLEGDVTEAVQGMDAVIFAAGSKGKNVVGVDQQGAEKLTDAAKAAGVSHFVMLSSIGTDNPGGELKEYLIAKAKADEHLQQSGLSYTIVRPGHLGNGAPTGKIKVAEHFSERSNTQIPRADVAAVLVSALEKDNLRNKTFELLTGDTPIQEALRQV</sequence>
<dbReference type="Proteomes" id="UP000198432">
    <property type="component" value="Unassembled WGS sequence"/>
</dbReference>
<keyword evidence="3" id="KW-1185">Reference proteome</keyword>
<reference evidence="3" key="1">
    <citation type="submission" date="2017-06" db="EMBL/GenBank/DDBJ databases">
        <authorList>
            <person name="Varghese N."/>
            <person name="Submissions S."/>
        </authorList>
    </citation>
    <scope>NUCLEOTIDE SEQUENCE [LARGE SCALE GENOMIC DNA]</scope>
    <source>
        <strain evidence="3">NKM1</strain>
    </source>
</reference>
<accession>A0A239L8U9</accession>
<dbReference type="CDD" id="cd05243">
    <property type="entry name" value="SDR_a5"/>
    <property type="match status" value="1"/>
</dbReference>
<dbReference type="Gene3D" id="3.40.50.720">
    <property type="entry name" value="NAD(P)-binding Rossmann-like Domain"/>
    <property type="match status" value="1"/>
</dbReference>
<evidence type="ECO:0000259" key="1">
    <source>
        <dbReference type="Pfam" id="PF13460"/>
    </source>
</evidence>
<dbReference type="SUPFAM" id="SSF51735">
    <property type="entry name" value="NAD(P)-binding Rossmann-fold domains"/>
    <property type="match status" value="1"/>
</dbReference>
<protein>
    <submittedName>
        <fullName evidence="2">Uncharacterized conserved protein YbjT, contains NAD(P)-binding and DUF2867 domains</fullName>
    </submittedName>
</protein>
<dbReference type="InterPro" id="IPR016040">
    <property type="entry name" value="NAD(P)-bd_dom"/>
</dbReference>
<dbReference type="AlphaFoldDB" id="A0A239L8U9"/>
<dbReference type="InterPro" id="IPR036291">
    <property type="entry name" value="NAD(P)-bd_dom_sf"/>
</dbReference>
<name>A0A239L8U9_9BACT</name>
<dbReference type="Pfam" id="PF13460">
    <property type="entry name" value="NAD_binding_10"/>
    <property type="match status" value="1"/>
</dbReference>